<dbReference type="InterPro" id="IPR035386">
    <property type="entry name" value="Arm-DNA-bind_5"/>
</dbReference>
<evidence type="ECO:0000256" key="1">
    <source>
        <dbReference type="ARBA" id="ARBA00008857"/>
    </source>
</evidence>
<dbReference type="PANTHER" id="PTHR30349">
    <property type="entry name" value="PHAGE INTEGRASE-RELATED"/>
    <property type="match status" value="1"/>
</dbReference>
<dbReference type="Proteomes" id="UP000708576">
    <property type="component" value="Unassembled WGS sequence"/>
</dbReference>
<dbReference type="InterPro" id="IPR050090">
    <property type="entry name" value="Tyrosine_recombinase_XerCD"/>
</dbReference>
<protein>
    <submittedName>
        <fullName evidence="5">Site-specific integrase</fullName>
    </submittedName>
</protein>
<accession>A0ABS5K1I0</accession>
<dbReference type="EMBL" id="JAGUCO010000034">
    <property type="protein sequence ID" value="MBS2100960.1"/>
    <property type="molecule type" value="Genomic_DNA"/>
</dbReference>
<evidence type="ECO:0000313" key="5">
    <source>
        <dbReference type="EMBL" id="MBS2100960.1"/>
    </source>
</evidence>
<dbReference type="SUPFAM" id="SSF56349">
    <property type="entry name" value="DNA breaking-rejoining enzymes"/>
    <property type="match status" value="1"/>
</dbReference>
<evidence type="ECO:0000256" key="2">
    <source>
        <dbReference type="ARBA" id="ARBA00023125"/>
    </source>
</evidence>
<keyword evidence="2" id="KW-0238">DNA-binding</keyword>
<evidence type="ECO:0000256" key="3">
    <source>
        <dbReference type="ARBA" id="ARBA00023172"/>
    </source>
</evidence>
<keyword evidence="6" id="KW-1185">Reference proteome</keyword>
<dbReference type="InterPro" id="IPR011010">
    <property type="entry name" value="DNA_brk_join_enz"/>
</dbReference>
<dbReference type="Gene3D" id="1.10.443.10">
    <property type="entry name" value="Intergrase catalytic core"/>
    <property type="match status" value="1"/>
</dbReference>
<comment type="caution">
    <text evidence="5">The sequence shown here is derived from an EMBL/GenBank/DDBJ whole genome shotgun (WGS) entry which is preliminary data.</text>
</comment>
<dbReference type="Gene3D" id="1.10.150.130">
    <property type="match status" value="1"/>
</dbReference>
<dbReference type="InterPro" id="IPR025269">
    <property type="entry name" value="SAM-like_dom"/>
</dbReference>
<dbReference type="Pfam" id="PF17293">
    <property type="entry name" value="Arm-DNA-bind_5"/>
    <property type="match status" value="1"/>
</dbReference>
<dbReference type="InterPro" id="IPR013762">
    <property type="entry name" value="Integrase-like_cat_sf"/>
</dbReference>
<organism evidence="5 6">
    <name type="scientific">Carboxylicivirga linearis</name>
    <dbReference type="NCBI Taxonomy" id="1628157"/>
    <lineage>
        <taxon>Bacteria</taxon>
        <taxon>Pseudomonadati</taxon>
        <taxon>Bacteroidota</taxon>
        <taxon>Bacteroidia</taxon>
        <taxon>Marinilabiliales</taxon>
        <taxon>Marinilabiliaceae</taxon>
        <taxon>Carboxylicivirga</taxon>
    </lineage>
</organism>
<evidence type="ECO:0000259" key="4">
    <source>
        <dbReference type="PROSITE" id="PS51898"/>
    </source>
</evidence>
<dbReference type="Pfam" id="PF13102">
    <property type="entry name" value="Phage_int_SAM_5"/>
    <property type="match status" value="1"/>
</dbReference>
<dbReference type="InterPro" id="IPR010998">
    <property type="entry name" value="Integrase_recombinase_N"/>
</dbReference>
<name>A0ABS5K1I0_9BACT</name>
<dbReference type="InterPro" id="IPR002104">
    <property type="entry name" value="Integrase_catalytic"/>
</dbReference>
<dbReference type="RefSeq" id="WP_212219833.1">
    <property type="nucleotide sequence ID" value="NZ_JAGUCO010000034.1"/>
</dbReference>
<feature type="domain" description="Tyr recombinase" evidence="4">
    <location>
        <begin position="221"/>
        <end position="398"/>
    </location>
</feature>
<gene>
    <name evidence="5" type="ORF">KEM10_21925</name>
</gene>
<evidence type="ECO:0000313" key="6">
    <source>
        <dbReference type="Proteomes" id="UP000708576"/>
    </source>
</evidence>
<dbReference type="Pfam" id="PF00589">
    <property type="entry name" value="Phage_integrase"/>
    <property type="match status" value="1"/>
</dbReference>
<dbReference type="PROSITE" id="PS51898">
    <property type="entry name" value="TYR_RECOMBINASE"/>
    <property type="match status" value="1"/>
</dbReference>
<keyword evidence="3" id="KW-0233">DNA recombination</keyword>
<dbReference type="PANTHER" id="PTHR30349:SF64">
    <property type="entry name" value="PROPHAGE INTEGRASE INTD-RELATED"/>
    <property type="match status" value="1"/>
</dbReference>
<dbReference type="CDD" id="cd01185">
    <property type="entry name" value="INTN1_C_like"/>
    <property type="match status" value="1"/>
</dbReference>
<reference evidence="5 6" key="1">
    <citation type="journal article" date="2015" name="Int. J. Syst. Evol. Microbiol.">
        <title>Carboxylicivirga linearis sp. nov., isolated from a sea cucumber culture pond.</title>
        <authorList>
            <person name="Wang F.Q."/>
            <person name="Zhou Y.X."/>
            <person name="Lin X.Z."/>
            <person name="Chen G.J."/>
            <person name="Du Z.J."/>
        </authorList>
    </citation>
    <scope>NUCLEOTIDE SEQUENCE [LARGE SCALE GENOMIC DNA]</scope>
    <source>
        <strain evidence="5 6">FB218</strain>
    </source>
</reference>
<sequence length="404" mass="47151">MSGLTNVKILFFIKRTKVTKNGMATIFVRITINKERTEFTTRKKVSPEIWDDKAERTNGLTPEGIETNSFIDQYQKKIFSYIDFLTLDNQPVSARIIQEKLVGKKEDRRTILKIYQDHNEKAKKLIGVDFSADTVQRYETSYMHTRDFIRWQYKREDMALEELNQQFINNYEFYFKTVRNCSHNTTIKYIKNFKKIIRIALANGWLKKDPFATIKLRLKPVDAVYLTKEELDTIINKSIGIERLQQVRDAFVFCCFTGLAFSDVKSLKREHITTDKDGITWIHKKRTKTDQMSTIFVIEGAKKLIAKYQHEPELIEKGVLLPVLSNQKMNAYLKEIGTICGIDKPISTHTARHTFATTVALENNMPLEVVSKTLGHSNTKMTQRYARTTETLIKKNMEKIKDLY</sequence>
<comment type="similarity">
    <text evidence="1">Belongs to the 'phage' integrase family.</text>
</comment>
<proteinExistence type="inferred from homology"/>